<dbReference type="EMBL" id="AEWJ01000041">
    <property type="protein sequence ID" value="EGD58659.1"/>
    <property type="molecule type" value="Genomic_DNA"/>
</dbReference>
<evidence type="ECO:0000313" key="3">
    <source>
        <dbReference type="Proteomes" id="UP000004728"/>
    </source>
</evidence>
<dbReference type="RefSeq" id="WP_008066437.1">
    <property type="nucleotide sequence ID" value="NZ_AQWK01000002.1"/>
</dbReference>
<proteinExistence type="predicted"/>
<accession>F1Z9T3</accession>
<dbReference type="Proteomes" id="UP000004728">
    <property type="component" value="Unassembled WGS sequence"/>
</dbReference>
<evidence type="ECO:0000256" key="1">
    <source>
        <dbReference type="SAM" id="Coils"/>
    </source>
</evidence>
<dbReference type="OrthoDB" id="7509996at2"/>
<sequence>MGTEGLEQALDRIEQAVARLEASADAREAEMAEMIALRARHRRLKDTVSNELQQLDLLLANLPQKP</sequence>
<dbReference type="STRING" id="983920.Y88_0716"/>
<dbReference type="HOGENOM" id="CLU_2826838_0_0_5"/>
<keyword evidence="3" id="KW-1185">Reference proteome</keyword>
<name>F1Z9T3_9SPHN</name>
<gene>
    <name evidence="2" type="ORF">Y88_0716</name>
</gene>
<reference evidence="2 3" key="1">
    <citation type="journal article" date="2012" name="J. Bacteriol.">
        <title>Draft Genome Sequence of Novosphingobium nitrogenifigens Y88T.</title>
        <authorList>
            <person name="Strabala T.J."/>
            <person name="Macdonald L."/>
            <person name="Liu V."/>
            <person name="Smit A.M."/>
        </authorList>
    </citation>
    <scope>NUCLEOTIDE SEQUENCE [LARGE SCALE GENOMIC DNA]</scope>
    <source>
        <strain evidence="2 3">DSM 19370</strain>
    </source>
</reference>
<organism evidence="2 3">
    <name type="scientific">Novosphingobium nitrogenifigens DSM 19370</name>
    <dbReference type="NCBI Taxonomy" id="983920"/>
    <lineage>
        <taxon>Bacteria</taxon>
        <taxon>Pseudomonadati</taxon>
        <taxon>Pseudomonadota</taxon>
        <taxon>Alphaproteobacteria</taxon>
        <taxon>Sphingomonadales</taxon>
        <taxon>Sphingomonadaceae</taxon>
        <taxon>Novosphingobium</taxon>
    </lineage>
</organism>
<evidence type="ECO:0000313" key="2">
    <source>
        <dbReference type="EMBL" id="EGD58659.1"/>
    </source>
</evidence>
<feature type="coiled-coil region" evidence="1">
    <location>
        <begin position="3"/>
        <end position="30"/>
    </location>
</feature>
<dbReference type="InParanoid" id="F1Z9T3"/>
<dbReference type="AlphaFoldDB" id="F1Z9T3"/>
<keyword evidence="1" id="KW-0175">Coiled coil</keyword>
<comment type="caution">
    <text evidence="2">The sequence shown here is derived from an EMBL/GenBank/DDBJ whole genome shotgun (WGS) entry which is preliminary data.</text>
</comment>
<protein>
    <submittedName>
        <fullName evidence="2">Uncharacterized protein</fullName>
    </submittedName>
</protein>